<protein>
    <submittedName>
        <fullName evidence="2">TraD protein, putative</fullName>
    </submittedName>
</protein>
<dbReference type="Gene3D" id="1.10.8.80">
    <property type="entry name" value="Magnesium chelatase subunit I, C-Terminal domain"/>
    <property type="match status" value="1"/>
</dbReference>
<dbReference type="AlphaFoldDB" id="Q74H31"/>
<evidence type="ECO:0000313" key="2">
    <source>
        <dbReference type="EMBL" id="AAR33397.1"/>
    </source>
</evidence>
<dbReference type="HOGENOM" id="CLU_2167352_0_0_7"/>
<dbReference type="STRING" id="243231.GSU0062"/>
<dbReference type="SUPFAM" id="SSF52540">
    <property type="entry name" value="P-loop containing nucleoside triphosphate hydrolases"/>
    <property type="match status" value="1"/>
</dbReference>
<evidence type="ECO:0000313" key="3">
    <source>
        <dbReference type="Proteomes" id="UP000000577"/>
    </source>
</evidence>
<feature type="domain" description="Type IV secretion system coupling protein TraD DNA-binding" evidence="1">
    <location>
        <begin position="9"/>
        <end position="97"/>
    </location>
</feature>
<evidence type="ECO:0000259" key="1">
    <source>
        <dbReference type="Pfam" id="PF10412"/>
    </source>
</evidence>
<dbReference type="Proteomes" id="UP000000577">
    <property type="component" value="Chromosome"/>
</dbReference>
<name>Q74H31_GEOSL</name>
<organism evidence="2 3">
    <name type="scientific">Geobacter sulfurreducens (strain ATCC 51573 / DSM 12127 / PCA)</name>
    <dbReference type="NCBI Taxonomy" id="243231"/>
    <lineage>
        <taxon>Bacteria</taxon>
        <taxon>Pseudomonadati</taxon>
        <taxon>Thermodesulfobacteriota</taxon>
        <taxon>Desulfuromonadia</taxon>
        <taxon>Geobacterales</taxon>
        <taxon>Geobacteraceae</taxon>
        <taxon>Geobacter</taxon>
    </lineage>
</organism>
<dbReference type="InParanoid" id="Q74H31"/>
<gene>
    <name evidence="2" type="ordered locus">GSU0062</name>
</gene>
<accession>Q74H31</accession>
<dbReference type="InterPro" id="IPR027417">
    <property type="entry name" value="P-loop_NTPase"/>
</dbReference>
<proteinExistence type="predicted"/>
<dbReference type="eggNOG" id="COG3505">
    <property type="taxonomic scope" value="Bacteria"/>
</dbReference>
<sequence length="110" mass="12026">MDNTPFVRQPLDKRCVGWTIFNDLETTIDIQALAASLIPAAAGNTDPFWNGAARDVFTGILSSLWRDNYRSNRGIWNSLTAPIEEIAEMIHGVAGGEATVTTAGTRMVSW</sequence>
<dbReference type="EMBL" id="AE017180">
    <property type="protein sequence ID" value="AAR33397.1"/>
    <property type="molecule type" value="Genomic_DNA"/>
</dbReference>
<dbReference type="InterPro" id="IPR019476">
    <property type="entry name" value="T4SS_TraD_DNA-bd"/>
</dbReference>
<reference evidence="2 3" key="1">
    <citation type="journal article" date="2003" name="Science">
        <title>Genome of Geobacter sulfurreducens: metal reduction in subsurface environments.</title>
        <authorList>
            <person name="Methe B.A."/>
            <person name="Nelson K.E."/>
            <person name="Eisen J.A."/>
            <person name="Paulsen I.T."/>
            <person name="Nelson W."/>
            <person name="Heidelberg J.F."/>
            <person name="Wu D."/>
            <person name="Wu M."/>
            <person name="Ward N."/>
            <person name="Beanan M.J."/>
            <person name="Dodson R.J."/>
            <person name="Madupu R."/>
            <person name="Brinkac L.M."/>
            <person name="Daugherty S.C."/>
            <person name="DeBoy R.T."/>
            <person name="Durkin A.S."/>
            <person name="Gwinn M."/>
            <person name="Kolonay J.F."/>
            <person name="Sullivan S.A."/>
            <person name="Haft D.H."/>
            <person name="Selengut J."/>
            <person name="Davidsen T.M."/>
            <person name="Zafar N."/>
            <person name="White O."/>
            <person name="Tran B."/>
            <person name="Romero C."/>
            <person name="Forberger H.A."/>
            <person name="Weidman J."/>
            <person name="Khouri H."/>
            <person name="Feldblyum T.V."/>
            <person name="Utterback T.R."/>
            <person name="Van Aken S.E."/>
            <person name="Lovley D.R."/>
            <person name="Fraser C.M."/>
        </authorList>
    </citation>
    <scope>NUCLEOTIDE SEQUENCE [LARGE SCALE GENOMIC DNA]</scope>
    <source>
        <strain evidence="3">ATCC 51573 / DSM 12127 / PCA</strain>
    </source>
</reference>
<keyword evidence="3" id="KW-1185">Reference proteome</keyword>
<reference evidence="2 3" key="2">
    <citation type="journal article" date="2012" name="BMC Genomics">
        <title>Comparative genomic analysis of Geobacter sulfurreducens KN400, a strain with enhanced capacity for extracellular electron transfer and electricity production.</title>
        <authorList>
            <person name="Butler J.E."/>
            <person name="Young N.D."/>
            <person name="Aklujkar M."/>
            <person name="Lovley D.R."/>
        </authorList>
    </citation>
    <scope>NUCLEOTIDE SEQUENCE [LARGE SCALE GENOMIC DNA]</scope>
    <source>
        <strain evidence="3">ATCC 51573 / DSM 12127 / PCA</strain>
    </source>
</reference>
<dbReference type="Pfam" id="PF10412">
    <property type="entry name" value="TrwB_AAD_bind"/>
    <property type="match status" value="1"/>
</dbReference>
<dbReference type="KEGG" id="gsu:GSU0062"/>
<dbReference type="EnsemblBacteria" id="AAR33397">
    <property type="protein sequence ID" value="AAR33397"/>
    <property type="gene ID" value="GSU0062"/>
</dbReference>
<dbReference type="OrthoDB" id="102453at2"/>